<keyword evidence="2" id="KW-1003">Cell membrane</keyword>
<dbReference type="GO" id="GO:0005886">
    <property type="term" value="C:plasma membrane"/>
    <property type="evidence" value="ECO:0007669"/>
    <property type="project" value="UniProtKB-SubCell"/>
</dbReference>
<evidence type="ECO:0000313" key="10">
    <source>
        <dbReference type="Proteomes" id="UP000007113"/>
    </source>
</evidence>
<keyword evidence="6 8" id="KW-0472">Membrane</keyword>
<keyword evidence="10" id="KW-1185">Reference proteome</keyword>
<feature type="transmembrane region" description="Helical" evidence="8">
    <location>
        <begin position="347"/>
        <end position="364"/>
    </location>
</feature>
<dbReference type="Pfam" id="PF09594">
    <property type="entry name" value="GT87"/>
    <property type="match status" value="1"/>
</dbReference>
<accession>G8NXH9</accession>
<evidence type="ECO:0008006" key="11">
    <source>
        <dbReference type="Google" id="ProtNLM"/>
    </source>
</evidence>
<dbReference type="GO" id="GO:0016758">
    <property type="term" value="F:hexosyltransferase activity"/>
    <property type="evidence" value="ECO:0007669"/>
    <property type="project" value="InterPro"/>
</dbReference>
<dbReference type="EMBL" id="CP003130">
    <property type="protein sequence ID" value="AEU38974.1"/>
    <property type="molecule type" value="Genomic_DNA"/>
</dbReference>
<keyword evidence="4 8" id="KW-0812">Transmembrane</keyword>
<feature type="transmembrane region" description="Helical" evidence="8">
    <location>
        <begin position="309"/>
        <end position="327"/>
    </location>
</feature>
<evidence type="ECO:0000256" key="5">
    <source>
        <dbReference type="ARBA" id="ARBA00022989"/>
    </source>
</evidence>
<evidence type="ECO:0000256" key="3">
    <source>
        <dbReference type="ARBA" id="ARBA00022679"/>
    </source>
</evidence>
<evidence type="ECO:0000256" key="2">
    <source>
        <dbReference type="ARBA" id="ARBA00022475"/>
    </source>
</evidence>
<gene>
    <name evidence="9" type="ordered locus">AciX8_4705</name>
</gene>
<name>G8NXH9_GRAMM</name>
<keyword evidence="3" id="KW-0808">Transferase</keyword>
<dbReference type="STRING" id="682795.AciX8_4705"/>
<evidence type="ECO:0000256" key="7">
    <source>
        <dbReference type="ARBA" id="ARBA00024033"/>
    </source>
</evidence>
<dbReference type="eggNOG" id="COG1807">
    <property type="taxonomic scope" value="Bacteria"/>
</dbReference>
<evidence type="ECO:0000256" key="4">
    <source>
        <dbReference type="ARBA" id="ARBA00022692"/>
    </source>
</evidence>
<feature type="transmembrane region" description="Helical" evidence="8">
    <location>
        <begin position="12"/>
        <end position="30"/>
    </location>
</feature>
<sequence>MEESRLERLLRLAALGFSLFFVLSFLFIALHRLHYPFEIDRVESGMMTSVWRLRHGYPLYAAPSLEWASYLYAPLFFYLSAALSKVMGLSYAPLRMVSILSTFGTFGVIFLMVWKETRRWAAAVVAVGLFASLYVLVLGWFDVGRVDSLSVFLFLLAVLATRRAHPLLAAVMWLLAFHGKQTFLPLGLAIFLVEWQRPKRMLMGMAAFAAMAWASVAWLNHLTQHWYSFYAFGTTGSLGWAPREAAMFMPHDLLEPLPVAVIFILAATLLAPMRWREREGSFFAIVTVLIGGAVWFVRAHGGANINATIPLYAWVAILTGVAIHRLLERWEAAGSPTFAVGRTRITVPALLWMALTVQLMAHLYRPGQVLPMQGALEGRQQFLADLRATPGDVWVVNHSYDGLMAGKPMHAEMDALDAVLGRSYQPAVQEFDRQIAGQHFTAVVLDRDPDSYAPKGLFTAAPFSNVYALRVAARGAQVDQPTLILLPCAVASTAQPQSGLLRLYVGFVDRSPCKS</sequence>
<feature type="transmembrane region" description="Helical" evidence="8">
    <location>
        <begin position="96"/>
        <end position="114"/>
    </location>
</feature>
<dbReference type="InterPro" id="IPR018584">
    <property type="entry name" value="GT87"/>
</dbReference>
<proteinExistence type="inferred from homology"/>
<protein>
    <recommendedName>
        <fullName evidence="11">Glycosyltransferase RgtA/B/C/D-like domain-containing protein</fullName>
    </recommendedName>
</protein>
<organism evidence="9 10">
    <name type="scientific">Granulicella mallensis (strain ATCC BAA-1857 / DSM 23137 / MP5ACTX8)</name>
    <dbReference type="NCBI Taxonomy" id="682795"/>
    <lineage>
        <taxon>Bacteria</taxon>
        <taxon>Pseudomonadati</taxon>
        <taxon>Acidobacteriota</taxon>
        <taxon>Terriglobia</taxon>
        <taxon>Terriglobales</taxon>
        <taxon>Acidobacteriaceae</taxon>
        <taxon>Granulicella</taxon>
    </lineage>
</organism>
<evidence type="ECO:0000256" key="6">
    <source>
        <dbReference type="ARBA" id="ARBA00023136"/>
    </source>
</evidence>
<reference evidence="9 10" key="1">
    <citation type="submission" date="2011-11" db="EMBL/GenBank/DDBJ databases">
        <title>Complete sequence of Granulicella mallensis MP5ACTX8.</title>
        <authorList>
            <consortium name="US DOE Joint Genome Institute"/>
            <person name="Lucas S."/>
            <person name="Copeland A."/>
            <person name="Lapidus A."/>
            <person name="Cheng J.-F."/>
            <person name="Goodwin L."/>
            <person name="Pitluck S."/>
            <person name="Peters L."/>
            <person name="Lu M."/>
            <person name="Detter J.C."/>
            <person name="Han C."/>
            <person name="Tapia R."/>
            <person name="Land M."/>
            <person name="Hauser L."/>
            <person name="Kyrpides N."/>
            <person name="Ivanova N."/>
            <person name="Mikhailova N."/>
            <person name="Pagani I."/>
            <person name="Rawat S."/>
            <person name="Mannisto M."/>
            <person name="Haggblom M."/>
            <person name="Woyke T."/>
        </authorList>
    </citation>
    <scope>NUCLEOTIDE SEQUENCE [LARGE SCALE GENOMIC DNA]</scope>
    <source>
        <strain evidence="10">ATCC BAA-1857 / DSM 23137 / MP5ACTX8</strain>
    </source>
</reference>
<dbReference type="KEGG" id="gma:AciX8_4705"/>
<feature type="transmembrane region" description="Helical" evidence="8">
    <location>
        <begin position="120"/>
        <end position="141"/>
    </location>
</feature>
<evidence type="ECO:0000256" key="8">
    <source>
        <dbReference type="SAM" id="Phobius"/>
    </source>
</evidence>
<evidence type="ECO:0000313" key="9">
    <source>
        <dbReference type="EMBL" id="AEU38974.1"/>
    </source>
</evidence>
<feature type="transmembrane region" description="Helical" evidence="8">
    <location>
        <begin position="171"/>
        <end position="193"/>
    </location>
</feature>
<comment type="similarity">
    <text evidence="7">Belongs to the glycosyltransferase 87 family.</text>
</comment>
<feature type="transmembrane region" description="Helical" evidence="8">
    <location>
        <begin position="253"/>
        <end position="275"/>
    </location>
</feature>
<dbReference type="Proteomes" id="UP000007113">
    <property type="component" value="Chromosome"/>
</dbReference>
<keyword evidence="5 8" id="KW-1133">Transmembrane helix</keyword>
<dbReference type="HOGENOM" id="CLU_528696_0_0_0"/>
<comment type="subcellular location">
    <subcellularLocation>
        <location evidence="1">Cell membrane</location>
        <topology evidence="1">Multi-pass membrane protein</topology>
    </subcellularLocation>
</comment>
<feature type="transmembrane region" description="Helical" evidence="8">
    <location>
        <begin position="281"/>
        <end position="297"/>
    </location>
</feature>
<dbReference type="AlphaFoldDB" id="G8NXH9"/>
<feature type="transmembrane region" description="Helical" evidence="8">
    <location>
        <begin position="200"/>
        <end position="219"/>
    </location>
</feature>
<evidence type="ECO:0000256" key="1">
    <source>
        <dbReference type="ARBA" id="ARBA00004651"/>
    </source>
</evidence>